<comment type="caution">
    <text evidence="3">The sequence shown here is derived from an EMBL/GenBank/DDBJ whole genome shotgun (WGS) entry which is preliminary data.</text>
</comment>
<dbReference type="PANTHER" id="PTHR40465:SF1">
    <property type="entry name" value="DUF6534 DOMAIN-CONTAINING PROTEIN"/>
    <property type="match status" value="1"/>
</dbReference>
<reference evidence="3" key="1">
    <citation type="submission" date="2023-03" db="EMBL/GenBank/DDBJ databases">
        <title>Massive genome expansion in bonnet fungi (Mycena s.s.) driven by repeated elements and novel gene families across ecological guilds.</title>
        <authorList>
            <consortium name="Lawrence Berkeley National Laboratory"/>
            <person name="Harder C.B."/>
            <person name="Miyauchi S."/>
            <person name="Viragh M."/>
            <person name="Kuo A."/>
            <person name="Thoen E."/>
            <person name="Andreopoulos B."/>
            <person name="Lu D."/>
            <person name="Skrede I."/>
            <person name="Drula E."/>
            <person name="Henrissat B."/>
            <person name="Morin E."/>
            <person name="Kohler A."/>
            <person name="Barry K."/>
            <person name="LaButti K."/>
            <person name="Morin E."/>
            <person name="Salamov A."/>
            <person name="Lipzen A."/>
            <person name="Mereny Z."/>
            <person name="Hegedus B."/>
            <person name="Baldrian P."/>
            <person name="Stursova M."/>
            <person name="Weitz H."/>
            <person name="Taylor A."/>
            <person name="Grigoriev I.V."/>
            <person name="Nagy L.G."/>
            <person name="Martin F."/>
            <person name="Kauserud H."/>
        </authorList>
    </citation>
    <scope>NUCLEOTIDE SEQUENCE</scope>
    <source>
        <strain evidence="3">9144</strain>
    </source>
</reference>
<dbReference type="EMBL" id="JARJCW010000084">
    <property type="protein sequence ID" value="KAJ7196413.1"/>
    <property type="molecule type" value="Genomic_DNA"/>
</dbReference>
<sequence length="311" mass="34918">MKHFNLSFNLGAYLIGVLVSYLLLGVLVAQTYLYFTRFPDDSAKIRVLVVLVLLCEAAQAICIAAALYSYAITGYGNPECLLRAPWTLLAAILFTGIICALVQGFFAFRIYALSKKLYVPCLCWILSVLRVVAVTAVLATGLRMVTMTSFEVHWGWLFVAFWSPAVANDLLVAVTQAFLLYRQRRNAHARTIPLVNKLIRWTIESGFVTCASIIITLILYYTLKDRSTFLAAFVVGSRRDDRLLSGRRRKDRDPTQRLPTRAREWPGGWRALLVTAFSLARGLCVRRTCSTVSTSADAEPTAVLRWSDMDR</sequence>
<feature type="transmembrane region" description="Helical" evidence="1">
    <location>
        <begin position="47"/>
        <end position="68"/>
    </location>
</feature>
<dbReference type="Pfam" id="PF20152">
    <property type="entry name" value="DUF6534"/>
    <property type="match status" value="1"/>
</dbReference>
<feature type="transmembrane region" description="Helical" evidence="1">
    <location>
        <begin position="201"/>
        <end position="223"/>
    </location>
</feature>
<keyword evidence="1" id="KW-0472">Membrane</keyword>
<evidence type="ECO:0000256" key="1">
    <source>
        <dbReference type="SAM" id="Phobius"/>
    </source>
</evidence>
<evidence type="ECO:0000313" key="4">
    <source>
        <dbReference type="Proteomes" id="UP001219525"/>
    </source>
</evidence>
<feature type="transmembrane region" description="Helical" evidence="1">
    <location>
        <begin position="12"/>
        <end position="35"/>
    </location>
</feature>
<name>A0AAD6Y4M9_9AGAR</name>
<dbReference type="Proteomes" id="UP001219525">
    <property type="component" value="Unassembled WGS sequence"/>
</dbReference>
<dbReference type="PANTHER" id="PTHR40465">
    <property type="entry name" value="CHROMOSOME 1, WHOLE GENOME SHOTGUN SEQUENCE"/>
    <property type="match status" value="1"/>
</dbReference>
<accession>A0AAD6Y4M9</accession>
<keyword evidence="1" id="KW-0812">Transmembrane</keyword>
<dbReference type="AlphaFoldDB" id="A0AAD6Y4M9"/>
<gene>
    <name evidence="3" type="ORF">GGX14DRAFT_673314</name>
</gene>
<feature type="transmembrane region" description="Helical" evidence="1">
    <location>
        <begin position="154"/>
        <end position="181"/>
    </location>
</feature>
<protein>
    <recommendedName>
        <fullName evidence="2">DUF6534 domain-containing protein</fullName>
    </recommendedName>
</protein>
<proteinExistence type="predicted"/>
<evidence type="ECO:0000259" key="2">
    <source>
        <dbReference type="Pfam" id="PF20152"/>
    </source>
</evidence>
<feature type="transmembrane region" description="Helical" evidence="1">
    <location>
        <begin position="117"/>
        <end position="142"/>
    </location>
</feature>
<organism evidence="3 4">
    <name type="scientific">Mycena pura</name>
    <dbReference type="NCBI Taxonomy" id="153505"/>
    <lineage>
        <taxon>Eukaryota</taxon>
        <taxon>Fungi</taxon>
        <taxon>Dikarya</taxon>
        <taxon>Basidiomycota</taxon>
        <taxon>Agaricomycotina</taxon>
        <taxon>Agaricomycetes</taxon>
        <taxon>Agaricomycetidae</taxon>
        <taxon>Agaricales</taxon>
        <taxon>Marasmiineae</taxon>
        <taxon>Mycenaceae</taxon>
        <taxon>Mycena</taxon>
    </lineage>
</organism>
<feature type="transmembrane region" description="Helical" evidence="1">
    <location>
        <begin position="88"/>
        <end position="110"/>
    </location>
</feature>
<dbReference type="InterPro" id="IPR045339">
    <property type="entry name" value="DUF6534"/>
</dbReference>
<evidence type="ECO:0000313" key="3">
    <source>
        <dbReference type="EMBL" id="KAJ7196413.1"/>
    </source>
</evidence>
<keyword evidence="1" id="KW-1133">Transmembrane helix</keyword>
<feature type="domain" description="DUF6534" evidence="2">
    <location>
        <begin position="165"/>
        <end position="235"/>
    </location>
</feature>
<keyword evidence="4" id="KW-1185">Reference proteome</keyword>